<feature type="signal peptide" evidence="1">
    <location>
        <begin position="1"/>
        <end position="18"/>
    </location>
</feature>
<evidence type="ECO:0000313" key="2">
    <source>
        <dbReference type="EMBL" id="SAM82123.1"/>
    </source>
</evidence>
<sequence length="199" mass="22142">MPVVTLALVCLLPVKLEASTTQHQVCFAYLRLTASDEAATVQGTMPMLTTANLRACFRQSLEGSAAMTARQRSSTVGIGRQAGKQASKQASKQIQIRTDRQLSSSSSPFTFCLYIHQLSISLWYCQSKLRSVECSNQIDPSTHAPEPRVLMLKRSSGVSRRRYRAAEEACRLRRLYADFEPRDCLQLDCGAEREGVFGM</sequence>
<reference evidence="3" key="1">
    <citation type="submission" date="2016-04" db="EMBL/GenBank/DDBJ databases">
        <authorList>
            <person name="Guldener U."/>
            <person name="Guldener U."/>
        </authorList>
    </citation>
    <scope>NUCLEOTIDE SEQUENCE [LARGE SCALE GENOMIC DNA]</scope>
    <source>
        <strain evidence="3">UB2112</strain>
    </source>
</reference>
<keyword evidence="1" id="KW-0732">Signal</keyword>
<feature type="chain" id="PRO_5009664647" description="Secreted protein" evidence="1">
    <location>
        <begin position="19"/>
        <end position="199"/>
    </location>
</feature>
<dbReference type="Proteomes" id="UP000179920">
    <property type="component" value="Chromosome VI"/>
</dbReference>
<gene>
    <name evidence="2" type="ORF">UBRO_20632</name>
</gene>
<proteinExistence type="predicted"/>
<evidence type="ECO:0008006" key="4">
    <source>
        <dbReference type="Google" id="ProtNLM"/>
    </source>
</evidence>
<protein>
    <recommendedName>
        <fullName evidence="4">Secreted protein</fullName>
    </recommendedName>
</protein>
<dbReference type="EMBL" id="LT558122">
    <property type="protein sequence ID" value="SAM82123.1"/>
    <property type="molecule type" value="Genomic_DNA"/>
</dbReference>
<evidence type="ECO:0000256" key="1">
    <source>
        <dbReference type="SAM" id="SignalP"/>
    </source>
</evidence>
<name>A0A1K0H6Y9_9BASI</name>
<evidence type="ECO:0000313" key="3">
    <source>
        <dbReference type="Proteomes" id="UP000179920"/>
    </source>
</evidence>
<dbReference type="AlphaFoldDB" id="A0A1K0H6Y9"/>
<accession>A0A1K0H6Y9</accession>
<organism evidence="2 3">
    <name type="scientific">Ustilago bromivora</name>
    <dbReference type="NCBI Taxonomy" id="307758"/>
    <lineage>
        <taxon>Eukaryota</taxon>
        <taxon>Fungi</taxon>
        <taxon>Dikarya</taxon>
        <taxon>Basidiomycota</taxon>
        <taxon>Ustilaginomycotina</taxon>
        <taxon>Ustilaginomycetes</taxon>
        <taxon>Ustilaginales</taxon>
        <taxon>Ustilaginaceae</taxon>
        <taxon>Ustilago</taxon>
    </lineage>
</organism>